<name>D7CGB2_STRBB</name>
<evidence type="ECO:0000313" key="1">
    <source>
        <dbReference type="EMBL" id="ADI09016.1"/>
    </source>
</evidence>
<dbReference type="KEGG" id="sbh:SBI_05896"/>
<dbReference type="Proteomes" id="UP000000377">
    <property type="component" value="Chromosome"/>
</dbReference>
<dbReference type="HOGENOM" id="CLU_3333351_0_0_11"/>
<dbReference type="AlphaFoldDB" id="D7CGB2"/>
<keyword evidence="2" id="KW-1185">Reference proteome</keyword>
<protein>
    <submittedName>
        <fullName evidence="1">Uncharacterized protein</fullName>
    </submittedName>
</protein>
<organism evidence="1 2">
    <name type="scientific">Streptomyces bingchenggensis (strain BCW-1)</name>
    <dbReference type="NCBI Taxonomy" id="749414"/>
    <lineage>
        <taxon>Bacteria</taxon>
        <taxon>Bacillati</taxon>
        <taxon>Actinomycetota</taxon>
        <taxon>Actinomycetes</taxon>
        <taxon>Kitasatosporales</taxon>
        <taxon>Streptomycetaceae</taxon>
        <taxon>Streptomyces</taxon>
    </lineage>
</organism>
<reference evidence="1 2" key="1">
    <citation type="journal article" date="2010" name="J. Bacteriol.">
        <title>Genome sequence of the milbemycin-producing bacterium Streptomyces bingchenggensis.</title>
        <authorList>
            <person name="Wang X.J."/>
            <person name="Yan Y.J."/>
            <person name="Zhang B."/>
            <person name="An J."/>
            <person name="Wang J.J."/>
            <person name="Tian J."/>
            <person name="Jiang L."/>
            <person name="Chen Y.H."/>
            <person name="Huang S.X."/>
            <person name="Yin M."/>
            <person name="Zhang J."/>
            <person name="Gao A.L."/>
            <person name="Liu C.X."/>
            <person name="Zhu Z.X."/>
            <person name="Xiang W.S."/>
        </authorList>
    </citation>
    <scope>NUCLEOTIDE SEQUENCE [LARGE SCALE GENOMIC DNA]</scope>
    <source>
        <strain evidence="1 2">BCW-1</strain>
    </source>
</reference>
<dbReference type="STRING" id="749414.SBI_05896"/>
<dbReference type="EMBL" id="CP002047">
    <property type="protein sequence ID" value="ADI09016.1"/>
    <property type="molecule type" value="Genomic_DNA"/>
</dbReference>
<evidence type="ECO:0000313" key="2">
    <source>
        <dbReference type="Proteomes" id="UP000000377"/>
    </source>
</evidence>
<proteinExistence type="predicted"/>
<sequence length="38" mass="4643">MIVWIRMVHVHLLVHTRMHLLVRMLMHLQPNTVMIRVS</sequence>
<gene>
    <name evidence="1" type="ordered locus">SBI_05896</name>
</gene>
<accession>D7CGB2</accession>